<dbReference type="RefSeq" id="WP_111419161.1">
    <property type="nucleotide sequence ID" value="NZ_NPEX01000062.1"/>
</dbReference>
<dbReference type="NCBIfam" id="TIGR01537">
    <property type="entry name" value="portal_HK97"/>
    <property type="match status" value="1"/>
</dbReference>
<dbReference type="Gene3D" id="3.30.1120.70">
    <property type="match status" value="1"/>
</dbReference>
<dbReference type="Gene3D" id="3.40.140.120">
    <property type="match status" value="1"/>
</dbReference>
<accession>A0A327L1W9</accession>
<protein>
    <submittedName>
        <fullName evidence="1">Phage portal protein</fullName>
    </submittedName>
</protein>
<name>A0A327L1W9_9BRAD</name>
<dbReference type="InterPro" id="IPR006944">
    <property type="entry name" value="Phage/GTA_portal"/>
</dbReference>
<reference evidence="1 2" key="1">
    <citation type="submission" date="2017-07" db="EMBL/GenBank/DDBJ databases">
        <title>Draft Genome Sequences of Select Purple Nonsulfur Bacteria.</title>
        <authorList>
            <person name="Lasarre B."/>
            <person name="Mckinlay J.B."/>
        </authorList>
    </citation>
    <scope>NUCLEOTIDE SEQUENCE [LARGE SCALE GENOMIC DNA]</scope>
    <source>
        <strain evidence="1 2">DSM 5909</strain>
    </source>
</reference>
<dbReference type="OrthoDB" id="7592047at2"/>
<dbReference type="Proteomes" id="UP000249130">
    <property type="component" value="Unassembled WGS sequence"/>
</dbReference>
<sequence>MDLKRIFRRTEVKALDTSLLELLGGTAGATSAGVPISPAGALRVPAVACAVRVIAEAVATLPLVVSRVAPDGSRAPVLDHVAAKLLGGDVCPWASASDFLLAMTADALLHDDGGLAVVTRVSGEPRELIRYRPGVVSVAYDVNTDEPTYSISGAPLDPADVIQLRSPLGRAPVSLAREAIGLALALEQHGARLFGNGARPSGVLSLDPKVRYSPETVANMRAAWLAAHGGAKSGGTAIVQGSYSPIALTSVDAQFHELRQFQILEIARAFRVPPSMLFDLARATWSNMEQLSREFLVYSLGPWLRAWEGALRRALLTDEERAAGLTISFETDDLTAADISARAVAYSSLISSRVLNPNEARRWEGLPPYAGGEAFINPNIATSTAGVQS</sequence>
<organism evidence="1 2">
    <name type="scientific">Rhodoplanes roseus</name>
    <dbReference type="NCBI Taxonomy" id="29409"/>
    <lineage>
        <taxon>Bacteria</taxon>
        <taxon>Pseudomonadati</taxon>
        <taxon>Pseudomonadota</taxon>
        <taxon>Alphaproteobacteria</taxon>
        <taxon>Hyphomicrobiales</taxon>
        <taxon>Nitrobacteraceae</taxon>
        <taxon>Rhodoplanes</taxon>
    </lineage>
</organism>
<gene>
    <name evidence="1" type="ORF">CH341_11395</name>
</gene>
<evidence type="ECO:0000313" key="1">
    <source>
        <dbReference type="EMBL" id="RAI43975.1"/>
    </source>
</evidence>
<dbReference type="Gene3D" id="1.20.1270.210">
    <property type="match status" value="1"/>
</dbReference>
<evidence type="ECO:0000313" key="2">
    <source>
        <dbReference type="Proteomes" id="UP000249130"/>
    </source>
</evidence>
<dbReference type="AlphaFoldDB" id="A0A327L1W9"/>
<dbReference type="InterPro" id="IPR006427">
    <property type="entry name" value="Portal_HK97"/>
</dbReference>
<dbReference type="Pfam" id="PF04860">
    <property type="entry name" value="Phage_portal"/>
    <property type="match status" value="1"/>
</dbReference>
<proteinExistence type="predicted"/>
<keyword evidence="2" id="KW-1185">Reference proteome</keyword>
<comment type="caution">
    <text evidence="1">The sequence shown here is derived from an EMBL/GenBank/DDBJ whole genome shotgun (WGS) entry which is preliminary data.</text>
</comment>
<dbReference type="EMBL" id="NPEX01000062">
    <property type="protein sequence ID" value="RAI43975.1"/>
    <property type="molecule type" value="Genomic_DNA"/>
</dbReference>